<evidence type="ECO:0000313" key="2">
    <source>
        <dbReference type="Proteomes" id="UP001158576"/>
    </source>
</evidence>
<proteinExistence type="predicted"/>
<dbReference type="Proteomes" id="UP001158576">
    <property type="component" value="Chromosome 2"/>
</dbReference>
<reference evidence="1 2" key="1">
    <citation type="submission" date="2021-04" db="EMBL/GenBank/DDBJ databases">
        <authorList>
            <person name="Bliznina A."/>
        </authorList>
    </citation>
    <scope>NUCLEOTIDE SEQUENCE [LARGE SCALE GENOMIC DNA]</scope>
</reference>
<gene>
    <name evidence="1" type="ORF">OKIOD_LOCUS16131</name>
</gene>
<keyword evidence="2" id="KW-1185">Reference proteome</keyword>
<organism evidence="1 2">
    <name type="scientific">Oikopleura dioica</name>
    <name type="common">Tunicate</name>
    <dbReference type="NCBI Taxonomy" id="34765"/>
    <lineage>
        <taxon>Eukaryota</taxon>
        <taxon>Metazoa</taxon>
        <taxon>Chordata</taxon>
        <taxon>Tunicata</taxon>
        <taxon>Appendicularia</taxon>
        <taxon>Copelata</taxon>
        <taxon>Oikopleuridae</taxon>
        <taxon>Oikopleura</taxon>
    </lineage>
</organism>
<evidence type="ECO:0000313" key="1">
    <source>
        <dbReference type="EMBL" id="CAG5113242.1"/>
    </source>
</evidence>
<sequence length="116" mass="13842">MPKLTKLLALFRTSGRTFSIQTEKLSRNFFTPQLSRKLSLKKKFSTPQVRRRVQSSFRRRKSSSDFSMTTEQVTLDVTVDFDMSYHETIRRARIASRRRKLRRQEIMRNTILLAEL</sequence>
<protein>
    <submittedName>
        <fullName evidence="1">Oidioi.mRNA.OKI2018_I69.chr2.g7366.t1.cds</fullName>
    </submittedName>
</protein>
<dbReference type="EMBL" id="OU015567">
    <property type="protein sequence ID" value="CAG5113242.1"/>
    <property type="molecule type" value="Genomic_DNA"/>
</dbReference>
<accession>A0ABN7TCU4</accession>
<name>A0ABN7TCU4_OIKDI</name>